<dbReference type="Gene3D" id="2.40.170.20">
    <property type="entry name" value="TonB-dependent receptor, beta-barrel domain"/>
    <property type="match status" value="1"/>
</dbReference>
<dbReference type="Pfam" id="PF25183">
    <property type="entry name" value="OMP_b-brl_4"/>
    <property type="match status" value="1"/>
</dbReference>
<dbReference type="InterPro" id="IPR008969">
    <property type="entry name" value="CarboxyPept-like_regulatory"/>
</dbReference>
<feature type="domain" description="TonB-dependent transporter Oar-like beta-barrel" evidence="7">
    <location>
        <begin position="237"/>
        <end position="1050"/>
    </location>
</feature>
<dbReference type="EMBL" id="VTWU01000004">
    <property type="protein sequence ID" value="KAA9332249.1"/>
    <property type="molecule type" value="Genomic_DNA"/>
</dbReference>
<keyword evidence="4" id="KW-0812">Transmembrane</keyword>
<name>A0A7L4ZVE7_9BACT</name>
<evidence type="ECO:0000259" key="7">
    <source>
        <dbReference type="Pfam" id="PF25183"/>
    </source>
</evidence>
<keyword evidence="9" id="KW-1185">Reference proteome</keyword>
<dbReference type="PANTHER" id="PTHR30069:SF46">
    <property type="entry name" value="OAR PROTEIN"/>
    <property type="match status" value="1"/>
</dbReference>
<evidence type="ECO:0000256" key="5">
    <source>
        <dbReference type="ARBA" id="ARBA00023136"/>
    </source>
</evidence>
<dbReference type="GO" id="GO:0015344">
    <property type="term" value="F:siderophore uptake transmembrane transporter activity"/>
    <property type="evidence" value="ECO:0007669"/>
    <property type="project" value="TreeGrafter"/>
</dbReference>
<dbReference type="Pfam" id="PF13620">
    <property type="entry name" value="CarboxypepD_reg"/>
    <property type="match status" value="1"/>
</dbReference>
<dbReference type="Proteomes" id="UP000326380">
    <property type="component" value="Unassembled WGS sequence"/>
</dbReference>
<sequence>MKQVRLRHLLLLLLTLLSAQLGWSQGVTTSSMSGVVTDKSGEGLPGATVIAVHTPTNSQYVAPTNADGRYNIQAMRVGGPYTVRVTFVGYQEAVREGIFLSLGQNLRLDVNLSETTQTLAGVEVQGRRDALINSDRTGSVTNIQREQIERLPSITRSLNDLTRLTPQANGQSVGGGNSRQNFITVDGSDFNNNFGIGGNLPAGGSPISLDAIEQISVSVAPFDVRQSGFIGSAVNAVTRSGSNNFSGSVYSYGRTEDFYGDKVGKEKVNISNSTFYQYGARLGGPIIKDKLFFFVNFEDEKNTVPGQTRTAATLDANGKSNFGTSQTISRPTRNQLDEISTYLNDRYGYKTGPYEGYDFVSPRTKILGRLDWTINNRNRFNIRYSQTNSKRPAFPNGTSTSLPFSGSRQDLNAMFYQNSGYNEESNFYSLAGELNSTFGSNMGNTFRATYTKQNDPRSSESSIFPFVDILQDGSPFTSFGYELFSYGNLRDVAIKSFKDDFTWNKGIHNVTLGAQIDLSETKNGFQRYGTSYYQFASWQDFVTASNPDPNIAKTALPNSYAITYSLSPGYKQAFPSFTYGQYAAYLQDEITVTDRLRITPGIRADFTSFGQDLKEHPLITPLTFNNGEKINVANLPKNRVLWSPRVGFNYDVKGDRTLQLRGGTGIFTGRVPYVWIVSQASDAGMIQITQINNGAAVKDLQGGYRGFSPDPRFYLPETPAPAGTVAPSQITALDPDFRFPQTWKSSIGVDVQLPLGIVGTLEGIYNKDLNTALFRNANLVTPKPLNIAGYPDNRLIYPANDRDKFVNPVASGKFVANGASNGGAFNAYVLDNASKGYYWSATAKLEKQFGNGIYASAAYVHSEAKNLYDGSGDQVSTAWQGNQTVNGANTPELSYANYVTPDRVIGSLSYRKEYLGHLGTTLSLFYEGGSTGRYSYTYSTDFNRDGANADLIYVPKDASEITFTTYTIISGSEITSYSPQQQSDAFFKFIEQDKYLRTRKGKYAERNGAQFPWRNQFDVKLLQDIFVNIGEKRNTLQLSLDVFNVGNLLNNEWGAFQSTTVNNNQILVPVGTLNQNGTTKPTFRMALDRATSNQLASKTFRNSVSLSSTYYMQVGLRYIFN</sequence>
<dbReference type="RefSeq" id="WP_151079190.1">
    <property type="nucleotide sequence ID" value="NZ_CP047647.1"/>
</dbReference>
<keyword evidence="2" id="KW-0813">Transport</keyword>
<evidence type="ECO:0000256" key="6">
    <source>
        <dbReference type="ARBA" id="ARBA00023237"/>
    </source>
</evidence>
<comment type="caution">
    <text evidence="8">The sequence shown here is derived from an EMBL/GenBank/DDBJ whole genome shotgun (WGS) entry which is preliminary data.</text>
</comment>
<dbReference type="GO" id="GO:0044718">
    <property type="term" value="P:siderophore transmembrane transport"/>
    <property type="evidence" value="ECO:0007669"/>
    <property type="project" value="TreeGrafter"/>
</dbReference>
<evidence type="ECO:0000313" key="8">
    <source>
        <dbReference type="EMBL" id="KAA9332249.1"/>
    </source>
</evidence>
<dbReference type="PANTHER" id="PTHR30069">
    <property type="entry name" value="TONB-DEPENDENT OUTER MEMBRANE RECEPTOR"/>
    <property type="match status" value="1"/>
</dbReference>
<dbReference type="InterPro" id="IPR057601">
    <property type="entry name" value="Oar-like_b-barrel"/>
</dbReference>
<evidence type="ECO:0000256" key="2">
    <source>
        <dbReference type="ARBA" id="ARBA00022448"/>
    </source>
</evidence>
<dbReference type="SUPFAM" id="SSF56935">
    <property type="entry name" value="Porins"/>
    <property type="match status" value="1"/>
</dbReference>
<keyword evidence="5" id="KW-0472">Membrane</keyword>
<evidence type="ECO:0000256" key="3">
    <source>
        <dbReference type="ARBA" id="ARBA00022452"/>
    </source>
</evidence>
<dbReference type="GO" id="GO:0009279">
    <property type="term" value="C:cell outer membrane"/>
    <property type="evidence" value="ECO:0007669"/>
    <property type="project" value="UniProtKB-SubCell"/>
</dbReference>
<dbReference type="InterPro" id="IPR037066">
    <property type="entry name" value="Plug_dom_sf"/>
</dbReference>
<dbReference type="AlphaFoldDB" id="A0A7L4ZVE7"/>
<dbReference type="Gene3D" id="2.60.40.1120">
    <property type="entry name" value="Carboxypeptidase-like, regulatory domain"/>
    <property type="match status" value="1"/>
</dbReference>
<comment type="subcellular location">
    <subcellularLocation>
        <location evidence="1">Cell outer membrane</location>
        <topology evidence="1">Multi-pass membrane protein</topology>
    </subcellularLocation>
</comment>
<gene>
    <name evidence="8" type="ORF">F0P96_12265</name>
</gene>
<dbReference type="InterPro" id="IPR039426">
    <property type="entry name" value="TonB-dep_rcpt-like"/>
</dbReference>
<evidence type="ECO:0000313" key="9">
    <source>
        <dbReference type="Proteomes" id="UP000326380"/>
    </source>
</evidence>
<evidence type="ECO:0000256" key="4">
    <source>
        <dbReference type="ARBA" id="ARBA00022692"/>
    </source>
</evidence>
<dbReference type="Gene3D" id="2.170.130.10">
    <property type="entry name" value="TonB-dependent receptor, plug domain"/>
    <property type="match status" value="1"/>
</dbReference>
<dbReference type="InterPro" id="IPR036942">
    <property type="entry name" value="Beta-barrel_TonB_sf"/>
</dbReference>
<evidence type="ECO:0000256" key="1">
    <source>
        <dbReference type="ARBA" id="ARBA00004571"/>
    </source>
</evidence>
<protein>
    <submittedName>
        <fullName evidence="8">TonB-dependent receptor</fullName>
    </submittedName>
</protein>
<keyword evidence="3" id="KW-1134">Transmembrane beta strand</keyword>
<keyword evidence="6" id="KW-0998">Cell outer membrane</keyword>
<keyword evidence="8" id="KW-0675">Receptor</keyword>
<dbReference type="SUPFAM" id="SSF49464">
    <property type="entry name" value="Carboxypeptidase regulatory domain-like"/>
    <property type="match status" value="1"/>
</dbReference>
<proteinExistence type="predicted"/>
<organism evidence="8 9">
    <name type="scientific">Hymenobacter busanensis</name>
    <dbReference type="NCBI Taxonomy" id="2607656"/>
    <lineage>
        <taxon>Bacteria</taxon>
        <taxon>Pseudomonadati</taxon>
        <taxon>Bacteroidota</taxon>
        <taxon>Cytophagia</taxon>
        <taxon>Cytophagales</taxon>
        <taxon>Hymenobacteraceae</taxon>
        <taxon>Hymenobacter</taxon>
    </lineage>
</organism>
<accession>A0A7L4ZVE7</accession>
<reference evidence="8 9" key="1">
    <citation type="submission" date="2019-09" db="EMBL/GenBank/DDBJ databases">
        <title>Genome sequence of Hymenobacter sp. M3.</title>
        <authorList>
            <person name="Srinivasan S."/>
        </authorList>
    </citation>
    <scope>NUCLEOTIDE SEQUENCE [LARGE SCALE GENOMIC DNA]</scope>
    <source>
        <strain evidence="8 9">M3</strain>
    </source>
</reference>